<evidence type="ECO:0000313" key="2">
    <source>
        <dbReference type="EMBL" id="CAH9088053.1"/>
    </source>
</evidence>
<gene>
    <name evidence="2" type="ORF">CEPIT_LOCUS10326</name>
</gene>
<protein>
    <submittedName>
        <fullName evidence="2">Uncharacterized protein</fullName>
    </submittedName>
</protein>
<organism evidence="2 3">
    <name type="scientific">Cuscuta epithymum</name>
    <dbReference type="NCBI Taxonomy" id="186058"/>
    <lineage>
        <taxon>Eukaryota</taxon>
        <taxon>Viridiplantae</taxon>
        <taxon>Streptophyta</taxon>
        <taxon>Embryophyta</taxon>
        <taxon>Tracheophyta</taxon>
        <taxon>Spermatophyta</taxon>
        <taxon>Magnoliopsida</taxon>
        <taxon>eudicotyledons</taxon>
        <taxon>Gunneridae</taxon>
        <taxon>Pentapetalae</taxon>
        <taxon>asterids</taxon>
        <taxon>lamiids</taxon>
        <taxon>Solanales</taxon>
        <taxon>Convolvulaceae</taxon>
        <taxon>Cuscuteae</taxon>
        <taxon>Cuscuta</taxon>
        <taxon>Cuscuta subgen. Cuscuta</taxon>
    </lineage>
</organism>
<keyword evidence="3" id="KW-1185">Reference proteome</keyword>
<dbReference type="EMBL" id="CAMAPF010000059">
    <property type="protein sequence ID" value="CAH9088053.1"/>
    <property type="molecule type" value="Genomic_DNA"/>
</dbReference>
<sequence length="118" mass="13485">MWSCGLNKAGGHETFCYFSICFLSFEYCVFVFIMNIRGRLQVYFLFFTRDNFVGGSDKACMAVKSFETLTWLANSLALIGVVYSMSSQRVGEPFGYVEPHREVWRCMVGRTLLSLIAI</sequence>
<comment type="caution">
    <text evidence="2">The sequence shown here is derived from an EMBL/GenBank/DDBJ whole genome shotgun (WGS) entry which is preliminary data.</text>
</comment>
<dbReference type="Proteomes" id="UP001152523">
    <property type="component" value="Unassembled WGS sequence"/>
</dbReference>
<evidence type="ECO:0000313" key="3">
    <source>
        <dbReference type="Proteomes" id="UP001152523"/>
    </source>
</evidence>
<reference evidence="2" key="1">
    <citation type="submission" date="2022-07" db="EMBL/GenBank/DDBJ databases">
        <authorList>
            <person name="Macas J."/>
            <person name="Novak P."/>
            <person name="Neumann P."/>
        </authorList>
    </citation>
    <scope>NUCLEOTIDE SEQUENCE</scope>
</reference>
<keyword evidence="1" id="KW-0472">Membrane</keyword>
<feature type="non-terminal residue" evidence="2">
    <location>
        <position position="118"/>
    </location>
</feature>
<name>A0AAV0CYT9_9ASTE</name>
<evidence type="ECO:0000256" key="1">
    <source>
        <dbReference type="SAM" id="Phobius"/>
    </source>
</evidence>
<accession>A0AAV0CYT9</accession>
<dbReference type="AlphaFoldDB" id="A0AAV0CYT9"/>
<keyword evidence="1" id="KW-0812">Transmembrane</keyword>
<keyword evidence="1" id="KW-1133">Transmembrane helix</keyword>
<feature type="transmembrane region" description="Helical" evidence="1">
    <location>
        <begin position="15"/>
        <end position="36"/>
    </location>
</feature>
<proteinExistence type="predicted"/>